<evidence type="ECO:0000313" key="1">
    <source>
        <dbReference type="EMBL" id="KAF1913730.1"/>
    </source>
</evidence>
<organism evidence="1 2">
    <name type="scientific">Ampelomyces quisqualis</name>
    <name type="common">Powdery mildew agent</name>
    <dbReference type="NCBI Taxonomy" id="50730"/>
    <lineage>
        <taxon>Eukaryota</taxon>
        <taxon>Fungi</taxon>
        <taxon>Dikarya</taxon>
        <taxon>Ascomycota</taxon>
        <taxon>Pezizomycotina</taxon>
        <taxon>Dothideomycetes</taxon>
        <taxon>Pleosporomycetidae</taxon>
        <taxon>Pleosporales</taxon>
        <taxon>Pleosporineae</taxon>
        <taxon>Phaeosphaeriaceae</taxon>
        <taxon>Ampelomyces</taxon>
    </lineage>
</organism>
<dbReference type="Proteomes" id="UP000800096">
    <property type="component" value="Unassembled WGS sequence"/>
</dbReference>
<evidence type="ECO:0000313" key="2">
    <source>
        <dbReference type="Proteomes" id="UP000800096"/>
    </source>
</evidence>
<dbReference type="AlphaFoldDB" id="A0A6A5QFY9"/>
<keyword evidence="2" id="KW-1185">Reference proteome</keyword>
<sequence>MRPGVTPPLGPACVQHADDFIRHGHCATVYHGLDCCLAASRDPHVAPVPALHRSLTAPAPSPGASCCMLPAASAAVCHLTPLQTTLLRGRATEGTSPLDVSEQKASKRCCTWRRLHKAWRCRLSHSQHRQTSATHTPHSLHSTLRTLQPKWALQLIALTPLLPNLPPLRRLRLTFPIHTHTHSTLCSPPCTAVSHQPNPHR</sequence>
<protein>
    <submittedName>
        <fullName evidence="1">Uncharacterized protein</fullName>
    </submittedName>
</protein>
<accession>A0A6A5QFY9</accession>
<proteinExistence type="predicted"/>
<reference evidence="1" key="1">
    <citation type="journal article" date="2020" name="Stud. Mycol.">
        <title>101 Dothideomycetes genomes: a test case for predicting lifestyles and emergence of pathogens.</title>
        <authorList>
            <person name="Haridas S."/>
            <person name="Albert R."/>
            <person name="Binder M."/>
            <person name="Bloem J."/>
            <person name="Labutti K."/>
            <person name="Salamov A."/>
            <person name="Andreopoulos B."/>
            <person name="Baker S."/>
            <person name="Barry K."/>
            <person name="Bills G."/>
            <person name="Bluhm B."/>
            <person name="Cannon C."/>
            <person name="Castanera R."/>
            <person name="Culley D."/>
            <person name="Daum C."/>
            <person name="Ezra D."/>
            <person name="Gonzalez J."/>
            <person name="Henrissat B."/>
            <person name="Kuo A."/>
            <person name="Liang C."/>
            <person name="Lipzen A."/>
            <person name="Lutzoni F."/>
            <person name="Magnuson J."/>
            <person name="Mondo S."/>
            <person name="Nolan M."/>
            <person name="Ohm R."/>
            <person name="Pangilinan J."/>
            <person name="Park H.-J."/>
            <person name="Ramirez L."/>
            <person name="Alfaro M."/>
            <person name="Sun H."/>
            <person name="Tritt A."/>
            <person name="Yoshinaga Y."/>
            <person name="Zwiers L.-H."/>
            <person name="Turgeon B."/>
            <person name="Goodwin S."/>
            <person name="Spatafora J."/>
            <person name="Crous P."/>
            <person name="Grigoriev I."/>
        </authorList>
    </citation>
    <scope>NUCLEOTIDE SEQUENCE</scope>
    <source>
        <strain evidence="1">HMLAC05119</strain>
    </source>
</reference>
<dbReference type="EMBL" id="ML979138">
    <property type="protein sequence ID" value="KAF1913730.1"/>
    <property type="molecule type" value="Genomic_DNA"/>
</dbReference>
<name>A0A6A5QFY9_AMPQU</name>
<gene>
    <name evidence="1" type="ORF">BDU57DRAFT_320089</name>
</gene>